<dbReference type="Proteomes" id="UP000036987">
    <property type="component" value="Unassembled WGS sequence"/>
</dbReference>
<comment type="caution">
    <text evidence="8">The sequence shown here is derived from an EMBL/GenBank/DDBJ whole genome shotgun (WGS) entry which is preliminary data.</text>
</comment>
<organism evidence="8 9">
    <name type="scientific">Zostera marina</name>
    <name type="common">Eelgrass</name>
    <dbReference type="NCBI Taxonomy" id="29655"/>
    <lineage>
        <taxon>Eukaryota</taxon>
        <taxon>Viridiplantae</taxon>
        <taxon>Streptophyta</taxon>
        <taxon>Embryophyta</taxon>
        <taxon>Tracheophyta</taxon>
        <taxon>Spermatophyta</taxon>
        <taxon>Magnoliopsida</taxon>
        <taxon>Liliopsida</taxon>
        <taxon>Zosteraceae</taxon>
        <taxon>Zostera</taxon>
    </lineage>
</organism>
<proteinExistence type="inferred from homology"/>
<keyword evidence="3" id="KW-0328">Glycosyltransferase</keyword>
<keyword evidence="6" id="KW-1133">Transmembrane helix</keyword>
<dbReference type="PANTHER" id="PTHR11062">
    <property type="entry name" value="EXOSTOSIN HEPARAN SULFATE GLYCOSYLTRANSFERASE -RELATED"/>
    <property type="match status" value="1"/>
</dbReference>
<keyword evidence="8" id="KW-0808">Transferase</keyword>
<evidence type="ECO:0000256" key="4">
    <source>
        <dbReference type="ARBA" id="ARBA00022968"/>
    </source>
</evidence>
<evidence type="ECO:0000256" key="3">
    <source>
        <dbReference type="ARBA" id="ARBA00022676"/>
    </source>
</evidence>
<evidence type="ECO:0000256" key="5">
    <source>
        <dbReference type="ARBA" id="ARBA00023034"/>
    </source>
</evidence>
<reference evidence="9" key="1">
    <citation type="journal article" date="2016" name="Nature">
        <title>The genome of the seagrass Zostera marina reveals angiosperm adaptation to the sea.</title>
        <authorList>
            <person name="Olsen J.L."/>
            <person name="Rouze P."/>
            <person name="Verhelst B."/>
            <person name="Lin Y.-C."/>
            <person name="Bayer T."/>
            <person name="Collen J."/>
            <person name="Dattolo E."/>
            <person name="De Paoli E."/>
            <person name="Dittami S."/>
            <person name="Maumus F."/>
            <person name="Michel G."/>
            <person name="Kersting A."/>
            <person name="Lauritano C."/>
            <person name="Lohaus R."/>
            <person name="Toepel M."/>
            <person name="Tonon T."/>
            <person name="Vanneste K."/>
            <person name="Amirebrahimi M."/>
            <person name="Brakel J."/>
            <person name="Bostroem C."/>
            <person name="Chovatia M."/>
            <person name="Grimwood J."/>
            <person name="Jenkins J.W."/>
            <person name="Jueterbock A."/>
            <person name="Mraz A."/>
            <person name="Stam W.T."/>
            <person name="Tice H."/>
            <person name="Bornberg-Bauer E."/>
            <person name="Green P.J."/>
            <person name="Pearson G.A."/>
            <person name="Procaccini G."/>
            <person name="Duarte C.M."/>
            <person name="Schmutz J."/>
            <person name="Reusch T.B.H."/>
            <person name="Van de Peer Y."/>
        </authorList>
    </citation>
    <scope>NUCLEOTIDE SEQUENCE [LARGE SCALE GENOMIC DNA]</scope>
    <source>
        <strain evidence="9">cv. Finnish</strain>
    </source>
</reference>
<gene>
    <name evidence="8" type="ORF">ZOSMA_62G00130</name>
</gene>
<dbReference type="InterPro" id="IPR040911">
    <property type="entry name" value="Exostosin_GT47"/>
</dbReference>
<evidence type="ECO:0000259" key="7">
    <source>
        <dbReference type="Pfam" id="PF03016"/>
    </source>
</evidence>
<protein>
    <submittedName>
        <fullName evidence="8">UDP-Xyl: xylogalacturonan beta-1,3-xylosyltransferase, family GT47</fullName>
    </submittedName>
</protein>
<evidence type="ECO:0000256" key="6">
    <source>
        <dbReference type="SAM" id="Phobius"/>
    </source>
</evidence>
<evidence type="ECO:0000256" key="2">
    <source>
        <dbReference type="ARBA" id="ARBA00010271"/>
    </source>
</evidence>
<sequence length="517" mass="60218">MAADSAVASDVKKTSRWIQSRKLWGNRTLILLLLTVMFLYFQFVEIQDSHLSPFPIPSNHQDSSFVDEVPVLEDLDISANITISKRKSSSPSTSRRKKKRKVIESVVSMSDMEDILFKNRASPNSQIPVWVTTVDNQMLHAKSEIENAPILTKDDEQLYEPIFRNLSTFKRSYELMEKMLKVYVYKDGDRSIFHNPPMVGIYASEGWFMKHMETSKHFLVDDPTKAHLFYVPFSSARLRKELYIPDSHKHLNLIAYLQNHMHQLSSKYPFWNRTNGGDHFVAGCHDWATDETENSMKTAIRALCTSNARGGFEIGKDVALPATKIYHIRFPQRHVGGNPPHRRTTLAFFAGAMHGYLRPILLKYWENRDPDMPISGPIPSTLKLKNNNHQTVINPYLHYMKTSKYCLCPRGSQVWSTRVMESIYYECVPVIISDNFVPPLFEVFNWSAFSVMLPEKDVPRLKEVLMDIPQQRYLELGRGVREVRKHFLWNTKPVKYDLFHMILHSVWFNRLYQIRIQ</sequence>
<dbReference type="Pfam" id="PF03016">
    <property type="entry name" value="Exostosin_GT47"/>
    <property type="match status" value="1"/>
</dbReference>
<dbReference type="GO" id="GO:0000139">
    <property type="term" value="C:Golgi membrane"/>
    <property type="evidence" value="ECO:0007669"/>
    <property type="project" value="UniProtKB-SubCell"/>
</dbReference>
<comment type="similarity">
    <text evidence="2">Belongs to the glycosyltransferase 47 family.</text>
</comment>
<dbReference type="PANTHER" id="PTHR11062:SF210">
    <property type="entry name" value="EXOSTOSIN FAMILY PROTEIN"/>
    <property type="match status" value="1"/>
</dbReference>
<dbReference type="OMA" id="STLLEYW"/>
<keyword evidence="6" id="KW-0812">Transmembrane</keyword>
<evidence type="ECO:0000313" key="9">
    <source>
        <dbReference type="Proteomes" id="UP000036987"/>
    </source>
</evidence>
<evidence type="ECO:0000256" key="1">
    <source>
        <dbReference type="ARBA" id="ARBA00004323"/>
    </source>
</evidence>
<keyword evidence="6" id="KW-0472">Membrane</keyword>
<evidence type="ECO:0000313" key="8">
    <source>
        <dbReference type="EMBL" id="KMZ59981.1"/>
    </source>
</evidence>
<comment type="subcellular location">
    <subcellularLocation>
        <location evidence="1">Golgi apparatus membrane</location>
        <topology evidence="1">Single-pass type II membrane protein</topology>
    </subcellularLocation>
</comment>
<dbReference type="InterPro" id="IPR004263">
    <property type="entry name" value="Exostosin"/>
</dbReference>
<feature type="domain" description="Exostosin GT47" evidence="7">
    <location>
        <begin position="177"/>
        <end position="466"/>
    </location>
</feature>
<dbReference type="AlphaFoldDB" id="A0A0K9NT48"/>
<dbReference type="STRING" id="29655.A0A0K9NT48"/>
<feature type="transmembrane region" description="Helical" evidence="6">
    <location>
        <begin position="23"/>
        <end position="43"/>
    </location>
</feature>
<accession>A0A0K9NT48</accession>
<dbReference type="GO" id="GO:0016757">
    <property type="term" value="F:glycosyltransferase activity"/>
    <property type="evidence" value="ECO:0007669"/>
    <property type="project" value="UniProtKB-KW"/>
</dbReference>
<name>A0A0K9NT48_ZOSMR</name>
<keyword evidence="5" id="KW-0333">Golgi apparatus</keyword>
<keyword evidence="4" id="KW-0735">Signal-anchor</keyword>
<dbReference type="EMBL" id="LFYR01001680">
    <property type="protein sequence ID" value="KMZ59981.1"/>
    <property type="molecule type" value="Genomic_DNA"/>
</dbReference>
<dbReference type="OrthoDB" id="1924787at2759"/>
<keyword evidence="9" id="KW-1185">Reference proteome</keyword>